<sequence length="137" mass="15896">MNVCMIAFETSTMGIYMYYLRIVDENVIQVQKLRILSRFGIASCVVLVVWLTSVDLYFFWSVTVSVPESEGEIRMDIVLRIYDLGPLVYLLIQLAMKYSLLKEQVKEESERRERIVTARITTGLDQSSTNDIQDRRG</sequence>
<dbReference type="Proteomes" id="UP000193642">
    <property type="component" value="Unassembled WGS sequence"/>
</dbReference>
<comment type="caution">
    <text evidence="2">The sequence shown here is derived from an EMBL/GenBank/DDBJ whole genome shotgun (WGS) entry which is preliminary data.</text>
</comment>
<keyword evidence="1" id="KW-0472">Membrane</keyword>
<name>A0A1Y2CQ48_9FUNG</name>
<keyword evidence="3" id="KW-1185">Reference proteome</keyword>
<accession>A0A1Y2CQ48</accession>
<dbReference type="EMBL" id="MCGO01000010">
    <property type="protein sequence ID" value="ORY49168.1"/>
    <property type="molecule type" value="Genomic_DNA"/>
</dbReference>
<protein>
    <submittedName>
        <fullName evidence="2">Uncharacterized protein</fullName>
    </submittedName>
</protein>
<evidence type="ECO:0000313" key="2">
    <source>
        <dbReference type="EMBL" id="ORY49168.1"/>
    </source>
</evidence>
<feature type="transmembrane region" description="Helical" evidence="1">
    <location>
        <begin position="80"/>
        <end position="101"/>
    </location>
</feature>
<proteinExistence type="predicted"/>
<evidence type="ECO:0000256" key="1">
    <source>
        <dbReference type="SAM" id="Phobius"/>
    </source>
</evidence>
<gene>
    <name evidence="2" type="ORF">BCR33DRAFT_714204</name>
</gene>
<feature type="transmembrane region" description="Helical" evidence="1">
    <location>
        <begin position="39"/>
        <end position="60"/>
    </location>
</feature>
<dbReference type="AlphaFoldDB" id="A0A1Y2CQ48"/>
<reference evidence="2 3" key="1">
    <citation type="submission" date="2016-07" db="EMBL/GenBank/DDBJ databases">
        <title>Pervasive Adenine N6-methylation of Active Genes in Fungi.</title>
        <authorList>
            <consortium name="DOE Joint Genome Institute"/>
            <person name="Mondo S.J."/>
            <person name="Dannebaum R.O."/>
            <person name="Kuo R.C."/>
            <person name="Labutti K."/>
            <person name="Haridas S."/>
            <person name="Kuo A."/>
            <person name="Salamov A."/>
            <person name="Ahrendt S.R."/>
            <person name="Lipzen A."/>
            <person name="Sullivan W."/>
            <person name="Andreopoulos W.B."/>
            <person name="Clum A."/>
            <person name="Lindquist E."/>
            <person name="Daum C."/>
            <person name="Ramamoorthy G.K."/>
            <person name="Gryganskyi A."/>
            <person name="Culley D."/>
            <person name="Magnuson J.K."/>
            <person name="James T.Y."/>
            <person name="O'Malley M.A."/>
            <person name="Stajich J.E."/>
            <person name="Spatafora J.W."/>
            <person name="Visel A."/>
            <person name="Grigoriev I.V."/>
        </authorList>
    </citation>
    <scope>NUCLEOTIDE SEQUENCE [LARGE SCALE GENOMIC DNA]</scope>
    <source>
        <strain evidence="2 3">JEL800</strain>
    </source>
</reference>
<keyword evidence="1" id="KW-1133">Transmembrane helix</keyword>
<organism evidence="2 3">
    <name type="scientific">Rhizoclosmatium globosum</name>
    <dbReference type="NCBI Taxonomy" id="329046"/>
    <lineage>
        <taxon>Eukaryota</taxon>
        <taxon>Fungi</taxon>
        <taxon>Fungi incertae sedis</taxon>
        <taxon>Chytridiomycota</taxon>
        <taxon>Chytridiomycota incertae sedis</taxon>
        <taxon>Chytridiomycetes</taxon>
        <taxon>Chytridiales</taxon>
        <taxon>Chytriomycetaceae</taxon>
        <taxon>Rhizoclosmatium</taxon>
    </lineage>
</organism>
<evidence type="ECO:0000313" key="3">
    <source>
        <dbReference type="Proteomes" id="UP000193642"/>
    </source>
</evidence>
<keyword evidence="1" id="KW-0812">Transmembrane</keyword>